<evidence type="ECO:0000256" key="4">
    <source>
        <dbReference type="ARBA" id="ARBA00022989"/>
    </source>
</evidence>
<feature type="transmembrane region" description="Helical" evidence="6">
    <location>
        <begin position="36"/>
        <end position="61"/>
    </location>
</feature>
<dbReference type="PANTHER" id="PTHR31885:SF6">
    <property type="entry name" value="GH04784P"/>
    <property type="match status" value="1"/>
</dbReference>
<keyword evidence="4 6" id="KW-1133">Transmembrane helix</keyword>
<feature type="transmembrane region" description="Helical" evidence="6">
    <location>
        <begin position="138"/>
        <end position="168"/>
    </location>
</feature>
<dbReference type="PANTHER" id="PTHR31885">
    <property type="entry name" value="GH04784P"/>
    <property type="match status" value="1"/>
</dbReference>
<keyword evidence="5 6" id="KW-0472">Membrane</keyword>
<feature type="transmembrane region" description="Helical" evidence="6">
    <location>
        <begin position="73"/>
        <end position="93"/>
    </location>
</feature>
<comment type="subcellular location">
    <subcellularLocation>
        <location evidence="1">Membrane</location>
        <topology evidence="1">Multi-pass membrane protein</topology>
    </subcellularLocation>
</comment>
<dbReference type="EMBL" id="JAHUZE010000001">
    <property type="protein sequence ID" value="MBV7377903.1"/>
    <property type="molecule type" value="Genomic_DNA"/>
</dbReference>
<dbReference type="RefSeq" id="WP_218390766.1">
    <property type="nucleotide sequence ID" value="NZ_JAHUZE010000001.1"/>
</dbReference>
<keyword evidence="3 6" id="KW-0812">Transmembrane</keyword>
<comment type="caution">
    <text evidence="7">The sequence shown here is derived from an EMBL/GenBank/DDBJ whole genome shotgun (WGS) entry which is preliminary data.</text>
</comment>
<accession>A0ABS6SY62</accession>
<feature type="transmembrane region" description="Helical" evidence="6">
    <location>
        <begin position="188"/>
        <end position="211"/>
    </location>
</feature>
<evidence type="ECO:0000256" key="5">
    <source>
        <dbReference type="ARBA" id="ARBA00023136"/>
    </source>
</evidence>
<sequence length="214" mass="22949">MGPTLAWAGILAAMTYLPLTEDRPNLFRSVVKALPLLLFSVAAYVTGQGVFLIAGLVLSSFGDFALSRDGEAAFLYGLASFALAHLLYILHFMQLAGAPLWEAFWVNPAMAIFLVAYGILAEIWLVPYAAGLRLAVRVYVVLITLMGIAALAMPIGLAFVGAAFFIASDTLLALQMFRMAEENPLVGRIGWAVWISYIAGQAMIMTASVPLSNG</sequence>
<dbReference type="InterPro" id="IPR012506">
    <property type="entry name" value="TMEM86B-like"/>
</dbReference>
<keyword evidence="8" id="KW-1185">Reference proteome</keyword>
<comment type="similarity">
    <text evidence="2">Belongs to the TMEM86 family.</text>
</comment>
<evidence type="ECO:0000256" key="3">
    <source>
        <dbReference type="ARBA" id="ARBA00022692"/>
    </source>
</evidence>
<evidence type="ECO:0000256" key="1">
    <source>
        <dbReference type="ARBA" id="ARBA00004141"/>
    </source>
</evidence>
<name>A0ABS6SY62_9RHOB</name>
<gene>
    <name evidence="7" type="ORF">KJP28_03120</name>
</gene>
<evidence type="ECO:0000256" key="6">
    <source>
        <dbReference type="SAM" id="Phobius"/>
    </source>
</evidence>
<evidence type="ECO:0000313" key="8">
    <source>
        <dbReference type="Proteomes" id="UP000756530"/>
    </source>
</evidence>
<evidence type="ECO:0000313" key="7">
    <source>
        <dbReference type="EMBL" id="MBV7377903.1"/>
    </source>
</evidence>
<organism evidence="7 8">
    <name type="scientific">Maritimibacter dapengensis</name>
    <dbReference type="NCBI Taxonomy" id="2836868"/>
    <lineage>
        <taxon>Bacteria</taxon>
        <taxon>Pseudomonadati</taxon>
        <taxon>Pseudomonadota</taxon>
        <taxon>Alphaproteobacteria</taxon>
        <taxon>Rhodobacterales</taxon>
        <taxon>Roseobacteraceae</taxon>
        <taxon>Maritimibacter</taxon>
    </lineage>
</organism>
<dbReference type="Pfam" id="PF07947">
    <property type="entry name" value="YhhN"/>
    <property type="match status" value="1"/>
</dbReference>
<proteinExistence type="inferred from homology"/>
<protein>
    <submittedName>
        <fullName evidence="7">Lysoplasmalogenase</fullName>
    </submittedName>
</protein>
<reference evidence="7 8" key="1">
    <citation type="submission" date="2021-05" db="EMBL/GenBank/DDBJ databases">
        <title>Culturable bacteria isolated from Daya Bay.</title>
        <authorList>
            <person name="Zheng W."/>
            <person name="Yu S."/>
            <person name="Huang Y."/>
        </authorList>
    </citation>
    <scope>NUCLEOTIDE SEQUENCE [LARGE SCALE GENOMIC DNA]</scope>
    <source>
        <strain evidence="7 8">DP4N28-5</strain>
    </source>
</reference>
<dbReference type="Proteomes" id="UP000756530">
    <property type="component" value="Unassembled WGS sequence"/>
</dbReference>
<evidence type="ECO:0000256" key="2">
    <source>
        <dbReference type="ARBA" id="ARBA00007375"/>
    </source>
</evidence>
<feature type="transmembrane region" description="Helical" evidence="6">
    <location>
        <begin position="105"/>
        <end position="126"/>
    </location>
</feature>